<reference evidence="7 8" key="1">
    <citation type="submission" date="2016-10" db="EMBL/GenBank/DDBJ databases">
        <authorList>
            <person name="de Groot N.N."/>
        </authorList>
    </citation>
    <scope>NUCLEOTIDE SEQUENCE [LARGE SCALE GENOMIC DNA]</scope>
    <source>
        <strain evidence="7 8">CGMCC 1.7659</strain>
    </source>
</reference>
<accession>A0A1I4V6G7</accession>
<evidence type="ECO:0000313" key="7">
    <source>
        <dbReference type="EMBL" id="SFM96806.1"/>
    </source>
</evidence>
<dbReference type="GO" id="GO:0008610">
    <property type="term" value="P:lipid biosynthetic process"/>
    <property type="evidence" value="ECO:0007669"/>
    <property type="project" value="InterPro"/>
</dbReference>
<dbReference type="PANTHER" id="PTHR11863">
    <property type="entry name" value="STEROL DESATURASE"/>
    <property type="match status" value="1"/>
</dbReference>
<dbReference type="Pfam" id="PF04116">
    <property type="entry name" value="FA_hydroxylase"/>
    <property type="match status" value="1"/>
</dbReference>
<keyword evidence="3 5" id="KW-1133">Transmembrane helix</keyword>
<keyword evidence="8" id="KW-1185">Reference proteome</keyword>
<evidence type="ECO:0000259" key="6">
    <source>
        <dbReference type="Pfam" id="PF04116"/>
    </source>
</evidence>
<protein>
    <submittedName>
        <fullName evidence="7">Sterol desaturase/sphingolipid hydroxylase, fatty acid hydroxylase superfamily</fullName>
    </submittedName>
</protein>
<gene>
    <name evidence="7" type="ORF">SAMN05216289_101165</name>
</gene>
<dbReference type="Proteomes" id="UP000198575">
    <property type="component" value="Unassembled WGS sequence"/>
</dbReference>
<evidence type="ECO:0000256" key="1">
    <source>
        <dbReference type="ARBA" id="ARBA00004370"/>
    </source>
</evidence>
<dbReference type="EMBL" id="FOVF01000001">
    <property type="protein sequence ID" value="SFM96806.1"/>
    <property type="molecule type" value="Genomic_DNA"/>
</dbReference>
<feature type="domain" description="Fatty acid hydroxylase" evidence="6">
    <location>
        <begin position="92"/>
        <end position="228"/>
    </location>
</feature>
<name>A0A1I4V6G7_9GAMM</name>
<dbReference type="AlphaFoldDB" id="A0A1I4V6G7"/>
<keyword evidence="2 5" id="KW-0812">Transmembrane</keyword>
<feature type="transmembrane region" description="Helical" evidence="5">
    <location>
        <begin position="6"/>
        <end position="27"/>
    </location>
</feature>
<dbReference type="InterPro" id="IPR006694">
    <property type="entry name" value="Fatty_acid_hydroxylase"/>
</dbReference>
<feature type="transmembrane region" description="Helical" evidence="5">
    <location>
        <begin position="47"/>
        <end position="72"/>
    </location>
</feature>
<dbReference type="RefSeq" id="WP_217647779.1">
    <property type="nucleotide sequence ID" value="NZ_FOVF01000001.1"/>
</dbReference>
<evidence type="ECO:0000256" key="4">
    <source>
        <dbReference type="ARBA" id="ARBA00023136"/>
    </source>
</evidence>
<evidence type="ECO:0000256" key="5">
    <source>
        <dbReference type="SAM" id="Phobius"/>
    </source>
</evidence>
<organism evidence="7 8">
    <name type="scientific">Dokdonella immobilis</name>
    <dbReference type="NCBI Taxonomy" id="578942"/>
    <lineage>
        <taxon>Bacteria</taxon>
        <taxon>Pseudomonadati</taxon>
        <taxon>Pseudomonadota</taxon>
        <taxon>Gammaproteobacteria</taxon>
        <taxon>Lysobacterales</taxon>
        <taxon>Rhodanobacteraceae</taxon>
        <taxon>Dokdonella</taxon>
    </lineage>
</organism>
<dbReference type="GO" id="GO:0005506">
    <property type="term" value="F:iron ion binding"/>
    <property type="evidence" value="ECO:0007669"/>
    <property type="project" value="InterPro"/>
</dbReference>
<sequence length="272" mass="31316">MSGWLLGHAAMIRFILVGGVLVALLLAQRLWPRRGEVSTRWRRARNISMSLIAAGVIYLVLPLTAVSFAAAVEERQIGLFNFVRWPYPVELVAGIVALDLAIYWQHRWMHRVPWLWRLHRVHHSDIQFEVTLGLRFHPLEIILSLLYKFLVIALLGAAPLTVLAYEVLLAVFSLFSHADIALPGGWDRRLRLLVITPDWHRVHHSVHREETDSNYGNFLSLWDRCFGSRIEQPRDGHRPMLIGLDSFRDEALQTLPALLMNPVARERDPTVR</sequence>
<dbReference type="GO" id="GO:0016020">
    <property type="term" value="C:membrane"/>
    <property type="evidence" value="ECO:0007669"/>
    <property type="project" value="UniProtKB-SubCell"/>
</dbReference>
<dbReference type="GO" id="GO:0016491">
    <property type="term" value="F:oxidoreductase activity"/>
    <property type="evidence" value="ECO:0007669"/>
    <property type="project" value="InterPro"/>
</dbReference>
<comment type="subcellular location">
    <subcellularLocation>
        <location evidence="1">Membrane</location>
    </subcellularLocation>
</comment>
<evidence type="ECO:0000256" key="2">
    <source>
        <dbReference type="ARBA" id="ARBA00022692"/>
    </source>
</evidence>
<feature type="transmembrane region" description="Helical" evidence="5">
    <location>
        <begin position="84"/>
        <end position="104"/>
    </location>
</feature>
<evidence type="ECO:0000313" key="8">
    <source>
        <dbReference type="Proteomes" id="UP000198575"/>
    </source>
</evidence>
<dbReference type="STRING" id="578942.SAMN05216289_101165"/>
<proteinExistence type="predicted"/>
<dbReference type="InterPro" id="IPR050307">
    <property type="entry name" value="Sterol_Desaturase_Related"/>
</dbReference>
<evidence type="ECO:0000256" key="3">
    <source>
        <dbReference type="ARBA" id="ARBA00022989"/>
    </source>
</evidence>
<keyword evidence="4 5" id="KW-0472">Membrane</keyword>
<feature type="transmembrane region" description="Helical" evidence="5">
    <location>
        <begin position="139"/>
        <end position="157"/>
    </location>
</feature>